<reference evidence="1" key="1">
    <citation type="submission" date="2020-11" db="EMBL/GenBank/DDBJ databases">
        <authorList>
            <consortium name="DOE Joint Genome Institute"/>
            <person name="Ahrendt S."/>
            <person name="Riley R."/>
            <person name="Andreopoulos W."/>
            <person name="Labutti K."/>
            <person name="Pangilinan J."/>
            <person name="Ruiz-Duenas F.J."/>
            <person name="Barrasa J.M."/>
            <person name="Sanchez-Garcia M."/>
            <person name="Camarero S."/>
            <person name="Miyauchi S."/>
            <person name="Serrano A."/>
            <person name="Linde D."/>
            <person name="Babiker R."/>
            <person name="Drula E."/>
            <person name="Ayuso-Fernandez I."/>
            <person name="Pacheco R."/>
            <person name="Padilla G."/>
            <person name="Ferreira P."/>
            <person name="Barriuso J."/>
            <person name="Kellner H."/>
            <person name="Castanera R."/>
            <person name="Alfaro M."/>
            <person name="Ramirez L."/>
            <person name="Pisabarro A.G."/>
            <person name="Kuo A."/>
            <person name="Tritt A."/>
            <person name="Lipzen A."/>
            <person name="He G."/>
            <person name="Yan M."/>
            <person name="Ng V."/>
            <person name="Cullen D."/>
            <person name="Martin F."/>
            <person name="Rosso M.-N."/>
            <person name="Henrissat B."/>
            <person name="Hibbett D."/>
            <person name="Martinez A.T."/>
            <person name="Grigoriev I.V."/>
        </authorList>
    </citation>
    <scope>NUCLEOTIDE SEQUENCE</scope>
    <source>
        <strain evidence="1">ATCC 90797</strain>
    </source>
</reference>
<dbReference type="SUPFAM" id="SSF54160">
    <property type="entry name" value="Chromo domain-like"/>
    <property type="match status" value="1"/>
</dbReference>
<proteinExistence type="predicted"/>
<gene>
    <name evidence="1" type="ORF">BDN71DRAFT_1359174</name>
</gene>
<evidence type="ECO:0000313" key="1">
    <source>
        <dbReference type="EMBL" id="KAF9499139.1"/>
    </source>
</evidence>
<dbReference type="EMBL" id="MU154533">
    <property type="protein sequence ID" value="KAF9499139.1"/>
    <property type="molecule type" value="Genomic_DNA"/>
</dbReference>
<comment type="caution">
    <text evidence="1">The sequence shown here is derived from an EMBL/GenBank/DDBJ whole genome shotgun (WGS) entry which is preliminary data.</text>
</comment>
<evidence type="ECO:0000313" key="2">
    <source>
        <dbReference type="Proteomes" id="UP000807025"/>
    </source>
</evidence>
<dbReference type="OrthoDB" id="3211671at2759"/>
<protein>
    <recommendedName>
        <fullName evidence="3">Chromo domain-containing protein</fullName>
    </recommendedName>
</protein>
<accession>A0A9P6A7G7</accession>
<dbReference type="InterPro" id="IPR016197">
    <property type="entry name" value="Chromo-like_dom_sf"/>
</dbReference>
<dbReference type="Proteomes" id="UP000807025">
    <property type="component" value="Unassembled WGS sequence"/>
</dbReference>
<keyword evidence="2" id="KW-1185">Reference proteome</keyword>
<feature type="non-terminal residue" evidence="1">
    <location>
        <position position="108"/>
    </location>
</feature>
<evidence type="ECO:0008006" key="3">
    <source>
        <dbReference type="Google" id="ProtNLM"/>
    </source>
</evidence>
<sequence length="108" mass="12373">TYQLDLPTHLRQRGVHNAFHASLLRAHVPNDDRLFPGRLHNQLTNDPDMVEPEWAVNKIVNHHGSKTDATFEVEWTSGDITWLPYHQVSHLQALDTYLEALGASTIRK</sequence>
<organism evidence="1 2">
    <name type="scientific">Pleurotus eryngii</name>
    <name type="common">Boletus of the steppes</name>
    <dbReference type="NCBI Taxonomy" id="5323"/>
    <lineage>
        <taxon>Eukaryota</taxon>
        <taxon>Fungi</taxon>
        <taxon>Dikarya</taxon>
        <taxon>Basidiomycota</taxon>
        <taxon>Agaricomycotina</taxon>
        <taxon>Agaricomycetes</taxon>
        <taxon>Agaricomycetidae</taxon>
        <taxon>Agaricales</taxon>
        <taxon>Pleurotineae</taxon>
        <taxon>Pleurotaceae</taxon>
        <taxon>Pleurotus</taxon>
    </lineage>
</organism>
<dbReference type="AlphaFoldDB" id="A0A9P6A7G7"/>
<name>A0A9P6A7G7_PLEER</name>
<feature type="non-terminal residue" evidence="1">
    <location>
        <position position="1"/>
    </location>
</feature>